<dbReference type="PANTHER" id="PTHR24220">
    <property type="entry name" value="IMPORT ATP-BINDING PROTEIN"/>
    <property type="match status" value="1"/>
</dbReference>
<dbReference type="EMBL" id="MIZA01000008">
    <property type="protein sequence ID" value="OIR20768.1"/>
    <property type="molecule type" value="Genomic_DNA"/>
</dbReference>
<reference evidence="5 6" key="1">
    <citation type="submission" date="2016-08" db="EMBL/GenBank/DDBJ databases">
        <title>New Insights into Marine Group III Euryarchaeota, from dark to light.</title>
        <authorList>
            <person name="Haro-Moreno J.M."/>
            <person name="Rodriguez-Valera F."/>
            <person name="Lopez-Garcia P."/>
            <person name="Moreira D."/>
            <person name="Martin-Cuadrado A.B."/>
        </authorList>
    </citation>
    <scope>NUCLEOTIDE SEQUENCE [LARGE SCALE GENOMIC DNA]</scope>
    <source>
        <strain evidence="5">CG-Epi1</strain>
    </source>
</reference>
<organism evidence="5 6">
    <name type="scientific">Marine Group III euryarchaeote CG-Epi1</name>
    <dbReference type="NCBI Taxonomy" id="1888995"/>
    <lineage>
        <taxon>Archaea</taxon>
        <taxon>Methanobacteriati</taxon>
        <taxon>Thermoplasmatota</taxon>
        <taxon>Thermoplasmata</taxon>
        <taxon>Candidatus Thermoprofundales</taxon>
    </lineage>
</organism>
<keyword evidence="2" id="KW-0547">Nucleotide-binding</keyword>
<dbReference type="InterPro" id="IPR017871">
    <property type="entry name" value="ABC_transporter-like_CS"/>
</dbReference>
<name>A0A1J5TWX5_9ARCH</name>
<feature type="domain" description="ABC transporter" evidence="4">
    <location>
        <begin position="4"/>
        <end position="273"/>
    </location>
</feature>
<dbReference type="PANTHER" id="PTHR24220:SF659">
    <property type="entry name" value="TRANSPORTER, PUTATIVE-RELATED"/>
    <property type="match status" value="1"/>
</dbReference>
<proteinExistence type="predicted"/>
<keyword evidence="3" id="KW-0067">ATP-binding</keyword>
<dbReference type="InterPro" id="IPR003439">
    <property type="entry name" value="ABC_transporter-like_ATP-bd"/>
</dbReference>
<dbReference type="Pfam" id="PF00005">
    <property type="entry name" value="ABC_tran"/>
    <property type="match status" value="1"/>
</dbReference>
<dbReference type="CDD" id="cd03255">
    <property type="entry name" value="ABC_MJ0796_LolCDE_FtsE"/>
    <property type="match status" value="1"/>
</dbReference>
<comment type="caution">
    <text evidence="5">The sequence shown here is derived from an EMBL/GenBank/DDBJ whole genome shotgun (WGS) entry which is preliminary data.</text>
</comment>
<evidence type="ECO:0000256" key="3">
    <source>
        <dbReference type="ARBA" id="ARBA00022840"/>
    </source>
</evidence>
<keyword evidence="1" id="KW-0813">Transport</keyword>
<dbReference type="GO" id="GO:0005524">
    <property type="term" value="F:ATP binding"/>
    <property type="evidence" value="ECO:0007669"/>
    <property type="project" value="UniProtKB-KW"/>
</dbReference>
<dbReference type="InterPro" id="IPR017911">
    <property type="entry name" value="MacB-like_ATP-bd"/>
</dbReference>
<evidence type="ECO:0000256" key="1">
    <source>
        <dbReference type="ARBA" id="ARBA00022448"/>
    </source>
</evidence>
<dbReference type="STRING" id="1888995.BD935_04585"/>
<protein>
    <recommendedName>
        <fullName evidence="4">ABC transporter domain-containing protein</fullName>
    </recommendedName>
</protein>
<dbReference type="Gene3D" id="3.40.50.300">
    <property type="entry name" value="P-loop containing nucleotide triphosphate hydrolases"/>
    <property type="match status" value="1"/>
</dbReference>
<dbReference type="GO" id="GO:0022857">
    <property type="term" value="F:transmembrane transporter activity"/>
    <property type="evidence" value="ECO:0007669"/>
    <property type="project" value="TreeGrafter"/>
</dbReference>
<gene>
    <name evidence="5" type="ORF">BD935_04585</name>
</gene>
<evidence type="ECO:0000259" key="4">
    <source>
        <dbReference type="PROSITE" id="PS50893"/>
    </source>
</evidence>
<evidence type="ECO:0000256" key="2">
    <source>
        <dbReference type="ARBA" id="ARBA00022741"/>
    </source>
</evidence>
<dbReference type="SMART" id="SM00382">
    <property type="entry name" value="AAA"/>
    <property type="match status" value="1"/>
</dbReference>
<dbReference type="PROSITE" id="PS00211">
    <property type="entry name" value="ABC_TRANSPORTER_1"/>
    <property type="match status" value="1"/>
</dbReference>
<dbReference type="AlphaFoldDB" id="A0A1J5TWX5"/>
<dbReference type="GO" id="GO:0005886">
    <property type="term" value="C:plasma membrane"/>
    <property type="evidence" value="ECO:0007669"/>
    <property type="project" value="TreeGrafter"/>
</dbReference>
<evidence type="ECO:0000313" key="5">
    <source>
        <dbReference type="EMBL" id="OIR20768.1"/>
    </source>
</evidence>
<dbReference type="PROSITE" id="PS50893">
    <property type="entry name" value="ABC_TRANSPORTER_2"/>
    <property type="match status" value="1"/>
</dbReference>
<dbReference type="InterPro" id="IPR003593">
    <property type="entry name" value="AAA+_ATPase"/>
</dbReference>
<dbReference type="InterPro" id="IPR015854">
    <property type="entry name" value="ABC_transpr_LolD-like"/>
</dbReference>
<dbReference type="GO" id="GO:0016887">
    <property type="term" value="F:ATP hydrolysis activity"/>
    <property type="evidence" value="ECO:0007669"/>
    <property type="project" value="InterPro"/>
</dbReference>
<evidence type="ECO:0000313" key="6">
    <source>
        <dbReference type="Proteomes" id="UP000183080"/>
    </source>
</evidence>
<sequence length="277" mass="29669">MQLLEVKELKKGFGSKAFNTRIEVLKGINLKIQRGELVALMGPSGCGKSTLLNIIGGLLPGDEGVIELEDVNSSGKMKPSGTKDKIEEKLNRDIDGDGKIGTSSKFSYGTKPPNKVVNVRRSGVGWIFQDFHLVEHLSALDNVAMALEISGIDQDEAEVKAKSALTTVGLGDRIDFGAEQLSGGQRQRVAVARAIAGSRPLLLADEPTGNLDAESGSDIMKLFKILTKGKNPISVLMVTHDPNLASQADRMLLMKDGVVAASDIKSAWGITDEEEEE</sequence>
<dbReference type="SUPFAM" id="SSF52540">
    <property type="entry name" value="P-loop containing nucleoside triphosphate hydrolases"/>
    <property type="match status" value="1"/>
</dbReference>
<accession>A0A1J5TWX5</accession>
<dbReference type="InterPro" id="IPR027417">
    <property type="entry name" value="P-loop_NTPase"/>
</dbReference>
<dbReference type="Proteomes" id="UP000183080">
    <property type="component" value="Unassembled WGS sequence"/>
</dbReference>